<name>B1ZMC9_OPITP</name>
<dbReference type="HOGENOM" id="CLU_319091_0_0_0"/>
<evidence type="ECO:0000313" key="2">
    <source>
        <dbReference type="EMBL" id="ACB73382.1"/>
    </source>
</evidence>
<gene>
    <name evidence="2" type="ordered locus">Oter_0091</name>
</gene>
<accession>B1ZMC9</accession>
<evidence type="ECO:0000313" key="3">
    <source>
        <dbReference type="Proteomes" id="UP000007013"/>
    </source>
</evidence>
<sequence length="926" mass="101064">MSERSKPVLQALRFCADCVLLLACWVLWLALGALLALQIAVIVSKEFDVPGFALRSLEEKFNASDVHAHFGRARFDVRGGILLENLQLTLPEFAEPVVDLRAAYVELDPWSLLAGRFQPHRVQATGARLFVPAMFAPSGRHEEIVSELDLSVLPGDREVQIESASGRLAGVAVALRGRVALPARPDTGKIAPLPLLQTLARNYPALSRQLVRVREQLAPLDGPELDVVLQPVAARGALAKVVLTATALSYPRFSDLRAANVRALTQLPLLGDTPYLTPLHVTAAEVTVGEARARHVEADVTGLLEPAHFYYTPQTLRLTAAELGARGFQLEHLAAGLQPQPLPLVRGELIARSLGRPIALSGEADLTGRTADVVFQGELSPELMKPLAALLPRDPRPFVGFGQPLTVDARARFGRGWKFEHAAGRLAAREIDAYHVPLDSVAGEFEFDGRRFTARHARARLGEDFARGSFTQDLRTREYRFVLDGRLRPAHIGGWFRSWWTEFFEHFEFPDAPPDASVDVHGWWRDGWKTTVFLFAESNHALIRGAELDYARTLMFIRPNFIDGLELYGTRGTGEIRGEFTRGYDFERRDWTHLAFTFASGIDLETGAALLGPKLGPRLAPYRFAEPPRLKVSGQFDGPAAPGGEHQNLQIDASSLGEFSAYEFPGQNLSFIATLKDDELGIENISADIAGGAVAGRARIWGREPERRIRFEGTVHQANLGLAVTTVSQHLARRRGDSVPRAERVQPGYNTAKLELAASAEGRVDDPLSFTGNGSASIVGPELGQVRLLGLLSDLLNFTALRFTHAQGNFKIEGPKVSFPSVNVTGANSAIQAHGSYSLARRELDFNARVYPFQESSSLLQNVVGVMLTPLSAVLEVKLTGGLDEPKWAFVIGPTNLFRALSEPTESAAPPPGNSSSASPSETSGR</sequence>
<evidence type="ECO:0000256" key="1">
    <source>
        <dbReference type="SAM" id="MobiDB-lite"/>
    </source>
</evidence>
<protein>
    <submittedName>
        <fullName evidence="2">Uncharacterized protein</fullName>
    </submittedName>
</protein>
<dbReference type="KEGG" id="ote:Oter_0091"/>
<dbReference type="RefSeq" id="WP_012372920.1">
    <property type="nucleotide sequence ID" value="NC_010571.1"/>
</dbReference>
<reference evidence="2 3" key="1">
    <citation type="journal article" date="2011" name="J. Bacteriol.">
        <title>Genome sequence of the verrucomicrobium Opitutus terrae PB90-1, an abundant inhabitant of rice paddy soil ecosystems.</title>
        <authorList>
            <person name="van Passel M.W."/>
            <person name="Kant R."/>
            <person name="Palva A."/>
            <person name="Copeland A."/>
            <person name="Lucas S."/>
            <person name="Lapidus A."/>
            <person name="Glavina del Rio T."/>
            <person name="Pitluck S."/>
            <person name="Goltsman E."/>
            <person name="Clum A."/>
            <person name="Sun H."/>
            <person name="Schmutz J."/>
            <person name="Larimer F.W."/>
            <person name="Land M.L."/>
            <person name="Hauser L."/>
            <person name="Kyrpides N."/>
            <person name="Mikhailova N."/>
            <person name="Richardson P.P."/>
            <person name="Janssen P.H."/>
            <person name="de Vos W.M."/>
            <person name="Smidt H."/>
        </authorList>
    </citation>
    <scope>NUCLEOTIDE SEQUENCE [LARGE SCALE GENOMIC DNA]</scope>
    <source>
        <strain evidence="3">DSM 11246 / JCM 15787 / PB90-1</strain>
    </source>
</reference>
<organism evidence="2 3">
    <name type="scientific">Opitutus terrae (strain DSM 11246 / JCM 15787 / PB90-1)</name>
    <dbReference type="NCBI Taxonomy" id="452637"/>
    <lineage>
        <taxon>Bacteria</taxon>
        <taxon>Pseudomonadati</taxon>
        <taxon>Verrucomicrobiota</taxon>
        <taxon>Opitutia</taxon>
        <taxon>Opitutales</taxon>
        <taxon>Opitutaceae</taxon>
        <taxon>Opitutus</taxon>
    </lineage>
</organism>
<dbReference type="EMBL" id="CP001032">
    <property type="protein sequence ID" value="ACB73382.1"/>
    <property type="molecule type" value="Genomic_DNA"/>
</dbReference>
<proteinExistence type="predicted"/>
<feature type="compositionally biased region" description="Low complexity" evidence="1">
    <location>
        <begin position="914"/>
        <end position="926"/>
    </location>
</feature>
<dbReference type="eggNOG" id="COG2982">
    <property type="taxonomic scope" value="Bacteria"/>
</dbReference>
<dbReference type="STRING" id="452637.Oter_0091"/>
<keyword evidence="3" id="KW-1185">Reference proteome</keyword>
<feature type="region of interest" description="Disordered" evidence="1">
    <location>
        <begin position="902"/>
        <end position="926"/>
    </location>
</feature>
<dbReference type="OrthoDB" id="176399at2"/>
<dbReference type="Proteomes" id="UP000007013">
    <property type="component" value="Chromosome"/>
</dbReference>
<dbReference type="AlphaFoldDB" id="B1ZMC9"/>